<organism evidence="2 3">
    <name type="scientific">Novispirillum itersonii</name>
    <name type="common">Aquaspirillum itersonii</name>
    <dbReference type="NCBI Taxonomy" id="189"/>
    <lineage>
        <taxon>Bacteria</taxon>
        <taxon>Pseudomonadati</taxon>
        <taxon>Pseudomonadota</taxon>
        <taxon>Alphaproteobacteria</taxon>
        <taxon>Rhodospirillales</taxon>
        <taxon>Novispirillaceae</taxon>
        <taxon>Novispirillum</taxon>
    </lineage>
</organism>
<feature type="domain" description="HPr kinase/phosphorylase C-terminal" evidence="1">
    <location>
        <begin position="129"/>
        <end position="184"/>
    </location>
</feature>
<proteinExistence type="predicted"/>
<evidence type="ECO:0000313" key="2">
    <source>
        <dbReference type="EMBL" id="MBB6211040.1"/>
    </source>
</evidence>
<dbReference type="Gene3D" id="3.40.50.300">
    <property type="entry name" value="P-loop containing nucleotide triphosphate hydrolases"/>
    <property type="match status" value="1"/>
</dbReference>
<protein>
    <recommendedName>
        <fullName evidence="1">HPr kinase/phosphorylase C-terminal domain-containing protein</fullName>
    </recommendedName>
</protein>
<evidence type="ECO:0000313" key="3">
    <source>
        <dbReference type="Proteomes" id="UP000544872"/>
    </source>
</evidence>
<dbReference type="InterPro" id="IPR011104">
    <property type="entry name" value="Hpr_kin/Pase_C"/>
</dbReference>
<sequence length="319" mass="34008">MPTQLQPFSAGACLSGGLYSLFGWCVSSEIPLPELRCWSGPDRPADVLIRTGQVPPLNGDTRQVGPLITFTETALRFDMPGVAVYRVDGGSAVTVEPAPGVLPESPEIRLFLFGTVLAVLCFRRGLLPLHASAVEVDGQALLLTGPSGIGKSTLAAVLVARGHPLLSDDLCALDVSRPDAPLILPCTPHLKLWQESASHLNIRTDGLLPVRDGLEKFRIPVAATAEALTPGAAVLLSRTTRAEQAGLRRLHGAEALNHEMVHRPRLGIALGYQPRMLLGLAALARTAPVFQLDRTDTLEDLPELADAVTGLIRKQHPDG</sequence>
<comment type="caution">
    <text evidence="2">The sequence shown here is derived from an EMBL/GenBank/DDBJ whole genome shotgun (WGS) entry which is preliminary data.</text>
</comment>
<evidence type="ECO:0000259" key="1">
    <source>
        <dbReference type="Pfam" id="PF07475"/>
    </source>
</evidence>
<dbReference type="Proteomes" id="UP000544872">
    <property type="component" value="Unassembled WGS sequence"/>
</dbReference>
<reference evidence="2 3" key="1">
    <citation type="submission" date="2020-08" db="EMBL/GenBank/DDBJ databases">
        <title>Genomic Encyclopedia of Type Strains, Phase IV (KMG-IV): sequencing the most valuable type-strain genomes for metagenomic binning, comparative biology and taxonomic classification.</title>
        <authorList>
            <person name="Goeker M."/>
        </authorList>
    </citation>
    <scope>NUCLEOTIDE SEQUENCE [LARGE SCALE GENOMIC DNA]</scope>
    <source>
        <strain evidence="2 3">DSM 11590</strain>
    </source>
</reference>
<dbReference type="RefSeq" id="WP_184263864.1">
    <property type="nucleotide sequence ID" value="NZ_JACIIX010000009.1"/>
</dbReference>
<accession>A0A7W9ZGX7</accession>
<dbReference type="InterPro" id="IPR027417">
    <property type="entry name" value="P-loop_NTPase"/>
</dbReference>
<dbReference type="GO" id="GO:0006109">
    <property type="term" value="P:regulation of carbohydrate metabolic process"/>
    <property type="evidence" value="ECO:0007669"/>
    <property type="project" value="InterPro"/>
</dbReference>
<dbReference type="AlphaFoldDB" id="A0A7W9ZGX7"/>
<gene>
    <name evidence="2" type="ORF">FHS48_002475</name>
</gene>
<dbReference type="SUPFAM" id="SSF53795">
    <property type="entry name" value="PEP carboxykinase-like"/>
    <property type="match status" value="1"/>
</dbReference>
<dbReference type="Pfam" id="PF07475">
    <property type="entry name" value="Hpr_kinase_C"/>
    <property type="match status" value="1"/>
</dbReference>
<name>A0A7W9ZGX7_NOVIT</name>
<keyword evidence="3" id="KW-1185">Reference proteome</keyword>
<dbReference type="GO" id="GO:0000155">
    <property type="term" value="F:phosphorelay sensor kinase activity"/>
    <property type="evidence" value="ECO:0007669"/>
    <property type="project" value="InterPro"/>
</dbReference>
<dbReference type="EMBL" id="JACIIX010000009">
    <property type="protein sequence ID" value="MBB6211040.1"/>
    <property type="molecule type" value="Genomic_DNA"/>
</dbReference>
<dbReference type="SUPFAM" id="SSF52540">
    <property type="entry name" value="P-loop containing nucleoside triphosphate hydrolases"/>
    <property type="match status" value="1"/>
</dbReference>
<dbReference type="GO" id="GO:0005524">
    <property type="term" value="F:ATP binding"/>
    <property type="evidence" value="ECO:0007669"/>
    <property type="project" value="InterPro"/>
</dbReference>